<organism evidence="1 2">
    <name type="scientific">Staphylococcus felis</name>
    <dbReference type="NCBI Taxonomy" id="46127"/>
    <lineage>
        <taxon>Bacteria</taxon>
        <taxon>Bacillati</taxon>
        <taxon>Bacillota</taxon>
        <taxon>Bacilli</taxon>
        <taxon>Bacillales</taxon>
        <taxon>Staphylococcaceae</taxon>
        <taxon>Staphylococcus</taxon>
    </lineage>
</organism>
<gene>
    <name evidence="1" type="ORF">DOS76_05770</name>
</gene>
<dbReference type="AlphaFoldDB" id="A0AAX1RWZ4"/>
<name>A0AAX1RWZ4_9STAP</name>
<protein>
    <submittedName>
        <fullName evidence="1">Uncharacterized protein</fullName>
    </submittedName>
</protein>
<reference evidence="1 2" key="1">
    <citation type="journal article" date="2018" name="Vet. Microbiol.">
        <title>Characterisation of Staphylococcus felis isolated from cats using whole genome sequencing.</title>
        <authorList>
            <person name="Worthing K."/>
            <person name="Pang S."/>
            <person name="Trott D.J."/>
            <person name="Abraham S."/>
            <person name="Coombs G.W."/>
            <person name="Jordan D."/>
            <person name="McIntyre L."/>
            <person name="Davies M.R."/>
            <person name="Norris J."/>
        </authorList>
    </citation>
    <scope>NUCLEOTIDE SEQUENCE [LARGE SCALE GENOMIC DNA]</scope>
    <source>
        <strain evidence="1 2">F25</strain>
    </source>
</reference>
<sequence>MNTFKIIIHGLIENNISFETEGHVLKVEDCIVAIGANGVYYVRLVGIDSVQGLAVESPFAVLNFLIAYSRLIKDNRNIEFTGHVDKEVLVKCGQC</sequence>
<proteinExistence type="predicted"/>
<dbReference type="Proteomes" id="UP000256337">
    <property type="component" value="Unassembled WGS sequence"/>
</dbReference>
<dbReference type="RefSeq" id="WP_115856293.1">
    <property type="nucleotide sequence ID" value="NZ_QKXL01000121.1"/>
</dbReference>
<accession>A0AAX1RWZ4</accession>
<comment type="caution">
    <text evidence="1">The sequence shown here is derived from an EMBL/GenBank/DDBJ whole genome shotgun (WGS) entry which is preliminary data.</text>
</comment>
<evidence type="ECO:0000313" key="1">
    <source>
        <dbReference type="EMBL" id="REI22237.1"/>
    </source>
</evidence>
<dbReference type="EMBL" id="QKYD01000094">
    <property type="protein sequence ID" value="REI22237.1"/>
    <property type="molecule type" value="Genomic_DNA"/>
</dbReference>
<evidence type="ECO:0000313" key="2">
    <source>
        <dbReference type="Proteomes" id="UP000256337"/>
    </source>
</evidence>